<comment type="caution">
    <text evidence="1">The sequence shown here is derived from an EMBL/GenBank/DDBJ whole genome shotgun (WGS) entry which is preliminary data.</text>
</comment>
<sequence length="71" mass="7647">MGCPWRRLTGRGACPVCGLTRSVALAWRGRWRESFAAHRLGVPLVVAVAARVLVRPVPGSRAGSRPRSRAA</sequence>
<dbReference type="RefSeq" id="WP_379653036.1">
    <property type="nucleotide sequence ID" value="NZ_BAABKS010000042.1"/>
</dbReference>
<evidence type="ECO:0000313" key="1">
    <source>
        <dbReference type="EMBL" id="MFD1235237.1"/>
    </source>
</evidence>
<proteinExistence type="predicted"/>
<gene>
    <name evidence="1" type="ORF">ACFQ34_18270</name>
</gene>
<dbReference type="Proteomes" id="UP001597182">
    <property type="component" value="Unassembled WGS sequence"/>
</dbReference>
<organism evidence="1 2">
    <name type="scientific">Pseudonocardia benzenivorans</name>
    <dbReference type="NCBI Taxonomy" id="228005"/>
    <lineage>
        <taxon>Bacteria</taxon>
        <taxon>Bacillati</taxon>
        <taxon>Actinomycetota</taxon>
        <taxon>Actinomycetes</taxon>
        <taxon>Pseudonocardiales</taxon>
        <taxon>Pseudonocardiaceae</taxon>
        <taxon>Pseudonocardia</taxon>
    </lineage>
</organism>
<dbReference type="EMBL" id="JBHTMB010000152">
    <property type="protein sequence ID" value="MFD1235237.1"/>
    <property type="molecule type" value="Genomic_DNA"/>
</dbReference>
<evidence type="ECO:0000313" key="2">
    <source>
        <dbReference type="Proteomes" id="UP001597182"/>
    </source>
</evidence>
<dbReference type="InterPro" id="IPR021215">
    <property type="entry name" value="DUF2752"/>
</dbReference>
<protein>
    <submittedName>
        <fullName evidence="1">DUF2752 domain-containing protein</fullName>
    </submittedName>
</protein>
<reference evidence="2" key="1">
    <citation type="journal article" date="2019" name="Int. J. Syst. Evol. Microbiol.">
        <title>The Global Catalogue of Microorganisms (GCM) 10K type strain sequencing project: providing services to taxonomists for standard genome sequencing and annotation.</title>
        <authorList>
            <consortium name="The Broad Institute Genomics Platform"/>
            <consortium name="The Broad Institute Genome Sequencing Center for Infectious Disease"/>
            <person name="Wu L."/>
            <person name="Ma J."/>
        </authorList>
    </citation>
    <scope>NUCLEOTIDE SEQUENCE [LARGE SCALE GENOMIC DNA]</scope>
    <source>
        <strain evidence="2">CCUG 49018</strain>
    </source>
</reference>
<keyword evidence="2" id="KW-1185">Reference proteome</keyword>
<name>A0ABW3VJA0_9PSEU</name>
<accession>A0ABW3VJA0</accession>
<dbReference type="Pfam" id="PF10825">
    <property type="entry name" value="DUF2752"/>
    <property type="match status" value="1"/>
</dbReference>